<evidence type="ECO:0000313" key="2">
    <source>
        <dbReference type="EMBL" id="THV13375.1"/>
    </source>
</evidence>
<dbReference type="AlphaFoldDB" id="A0A4S8NBB5"/>
<evidence type="ECO:0000256" key="1">
    <source>
        <dbReference type="SAM" id="MobiDB-lite"/>
    </source>
</evidence>
<feature type="region of interest" description="Disordered" evidence="1">
    <location>
        <begin position="149"/>
        <end position="171"/>
    </location>
</feature>
<accession>A0A4S8NBB5</accession>
<sequence length="171" mass="18524">MPIVVETTAGADPYAGITRASSYLDVVKARDALLRMAEERRHAQTGRRIVDNSEAMLRTLELASDLGVAGPVMHRAVTGTPSDIATTVALVRVHVEEHGAGAVRALEDLAMSTTDRAQRLNFARAAAALRDVDPTRLRALSLAHHRRQLHALAPDSSPTPAPVSTSRRRRR</sequence>
<name>A0A4S8NBB5_9ACTN</name>
<protein>
    <submittedName>
        <fullName evidence="2">Uncharacterized protein</fullName>
    </submittedName>
</protein>
<dbReference type="EMBL" id="STGW01000005">
    <property type="protein sequence ID" value="THV13375.1"/>
    <property type="molecule type" value="Genomic_DNA"/>
</dbReference>
<feature type="compositionally biased region" description="Polar residues" evidence="1">
    <location>
        <begin position="156"/>
        <end position="165"/>
    </location>
</feature>
<gene>
    <name evidence="2" type="ORF">E9934_10460</name>
</gene>
<dbReference type="RefSeq" id="WP_136562837.1">
    <property type="nucleotide sequence ID" value="NZ_BAABLS010000010.1"/>
</dbReference>
<comment type="caution">
    <text evidence="2">The sequence shown here is derived from an EMBL/GenBank/DDBJ whole genome shotgun (WGS) entry which is preliminary data.</text>
</comment>
<proteinExistence type="predicted"/>
<reference evidence="2 3" key="1">
    <citation type="journal article" date="2009" name="Int. J. Syst. Evol. Microbiol.">
        <title>Nocardioides caeni sp. nov., isolated from wastewater.</title>
        <authorList>
            <person name="Yoon J.H."/>
            <person name="Kang S.J."/>
            <person name="Park S."/>
            <person name="Kim W."/>
            <person name="Oh T.K."/>
        </authorList>
    </citation>
    <scope>NUCLEOTIDE SEQUENCE [LARGE SCALE GENOMIC DNA]</scope>
    <source>
        <strain evidence="2 3">DSM 23134</strain>
    </source>
</reference>
<dbReference type="Proteomes" id="UP000307087">
    <property type="component" value="Unassembled WGS sequence"/>
</dbReference>
<organism evidence="2 3">
    <name type="scientific">Nocardioides caeni</name>
    <dbReference type="NCBI Taxonomy" id="574700"/>
    <lineage>
        <taxon>Bacteria</taxon>
        <taxon>Bacillati</taxon>
        <taxon>Actinomycetota</taxon>
        <taxon>Actinomycetes</taxon>
        <taxon>Propionibacteriales</taxon>
        <taxon>Nocardioidaceae</taxon>
        <taxon>Nocardioides</taxon>
    </lineage>
</organism>
<evidence type="ECO:0000313" key="3">
    <source>
        <dbReference type="Proteomes" id="UP000307087"/>
    </source>
</evidence>
<keyword evidence="3" id="KW-1185">Reference proteome</keyword>